<dbReference type="STRING" id="890420.SAMN05216226_109159"/>
<feature type="domain" description="DUF7347" evidence="1">
    <location>
        <begin position="13"/>
        <end position="88"/>
    </location>
</feature>
<dbReference type="EMBL" id="FNFC01000009">
    <property type="protein sequence ID" value="SDJ80676.1"/>
    <property type="molecule type" value="Genomic_DNA"/>
</dbReference>
<protein>
    <submittedName>
        <fullName evidence="3">DNA-binding transcriptional regulator, ArsR family</fullName>
    </submittedName>
</protein>
<dbReference type="GO" id="GO:0003677">
    <property type="term" value="F:DNA binding"/>
    <property type="evidence" value="ECO:0007669"/>
    <property type="project" value="UniProtKB-KW"/>
</dbReference>
<reference evidence="3 4" key="1">
    <citation type="submission" date="2016-10" db="EMBL/GenBank/DDBJ databases">
        <authorList>
            <person name="de Groot N.N."/>
        </authorList>
    </citation>
    <scope>NUCLEOTIDE SEQUENCE [LARGE SCALE GENOMIC DNA]</scope>
    <source>
        <strain evidence="3 4">IBRC-M10015</strain>
    </source>
</reference>
<evidence type="ECO:0000313" key="3">
    <source>
        <dbReference type="EMBL" id="SDJ80676.1"/>
    </source>
</evidence>
<dbReference type="Pfam" id="PF24038">
    <property type="entry name" value="DUF7347"/>
    <property type="match status" value="1"/>
</dbReference>
<dbReference type="OrthoDB" id="8482at2157"/>
<gene>
    <name evidence="3" type="ORF">SAMN05216226_109159</name>
</gene>
<dbReference type="InterPro" id="IPR011991">
    <property type="entry name" value="ArsR-like_HTH"/>
</dbReference>
<proteinExistence type="predicted"/>
<dbReference type="InterPro" id="IPR055775">
    <property type="entry name" value="DUF7351"/>
</dbReference>
<organism evidence="3 4">
    <name type="scientific">Halovenus aranensis</name>
    <dbReference type="NCBI Taxonomy" id="890420"/>
    <lineage>
        <taxon>Archaea</taxon>
        <taxon>Methanobacteriati</taxon>
        <taxon>Methanobacteriota</taxon>
        <taxon>Stenosarchaea group</taxon>
        <taxon>Halobacteria</taxon>
        <taxon>Halobacteriales</taxon>
        <taxon>Haloarculaceae</taxon>
        <taxon>Halovenus</taxon>
    </lineage>
</organism>
<accession>A0A1G8WRH0</accession>
<name>A0A1G8WRH0_9EURY</name>
<dbReference type="InterPro" id="IPR036390">
    <property type="entry name" value="WH_DNA-bd_sf"/>
</dbReference>
<dbReference type="SUPFAM" id="SSF46785">
    <property type="entry name" value="Winged helix' DNA-binding domain"/>
    <property type="match status" value="1"/>
</dbReference>
<dbReference type="AlphaFoldDB" id="A0A1G8WRH0"/>
<keyword evidence="4" id="KW-1185">Reference proteome</keyword>
<dbReference type="InterPro" id="IPR036388">
    <property type="entry name" value="WH-like_DNA-bd_sf"/>
</dbReference>
<dbReference type="RefSeq" id="WP_092702838.1">
    <property type="nucleotide sequence ID" value="NZ_FNFC01000009.1"/>
</dbReference>
<dbReference type="CDD" id="cd00090">
    <property type="entry name" value="HTH_ARSR"/>
    <property type="match status" value="1"/>
</dbReference>
<evidence type="ECO:0000259" key="2">
    <source>
        <dbReference type="Pfam" id="PF24042"/>
    </source>
</evidence>
<evidence type="ECO:0000313" key="4">
    <source>
        <dbReference type="Proteomes" id="UP000198856"/>
    </source>
</evidence>
<evidence type="ECO:0000259" key="1">
    <source>
        <dbReference type="Pfam" id="PF24038"/>
    </source>
</evidence>
<dbReference type="Gene3D" id="1.10.10.10">
    <property type="entry name" value="Winged helix-like DNA-binding domain superfamily/Winged helix DNA-binding domain"/>
    <property type="match status" value="1"/>
</dbReference>
<dbReference type="InterPro" id="IPR055771">
    <property type="entry name" value="DUF7347"/>
</dbReference>
<keyword evidence="3" id="KW-0238">DNA-binding</keyword>
<sequence length="318" mass="34840">MSDEGTQTTRLSPDDAFSALGSETRVRILRELGAAEESLAFSELYERLDLSDSAQFNYHLDKLLGHFVHKVDDEYALASPGERVVEAILSGAVTDEPRLERTATEQRCTDCDRRLEIEWQNGSVEVYCPSCESRWDRSWGRVGGPVEADSGYMGRLPLPPAGLDGRSPTAVYRAAQTWANLELVAVAAGLCPRCSATVTRDLSVCATHEGDDGVCSACESTFAVRLTAHCTNCIFSTGTGAAWGLLATPELPAFLFEQGLNPLAPENPDHLDTVLNDYEEDIVSTEPFRADFTFAVGDEQLTLRVNRSLEVIDTPRRD</sequence>
<dbReference type="Pfam" id="PF24042">
    <property type="entry name" value="DUF7351"/>
    <property type="match status" value="1"/>
</dbReference>
<dbReference type="Proteomes" id="UP000198856">
    <property type="component" value="Unassembled WGS sequence"/>
</dbReference>
<feature type="domain" description="DUF7351" evidence="2">
    <location>
        <begin position="106"/>
        <end position="311"/>
    </location>
</feature>